<dbReference type="GO" id="GO:0006508">
    <property type="term" value="P:proteolysis"/>
    <property type="evidence" value="ECO:0007669"/>
    <property type="project" value="UniProtKB-KW"/>
</dbReference>
<dbReference type="AlphaFoldDB" id="A0A7J7CJJ4"/>
<feature type="signal peptide" evidence="6">
    <location>
        <begin position="1"/>
        <end position="20"/>
    </location>
</feature>
<dbReference type="InterPro" id="IPR021109">
    <property type="entry name" value="Peptidase_aspartic_dom_sf"/>
</dbReference>
<dbReference type="InterPro" id="IPR001969">
    <property type="entry name" value="Aspartic_peptidase_AS"/>
</dbReference>
<evidence type="ECO:0000256" key="5">
    <source>
        <dbReference type="ARBA" id="ARBA00023180"/>
    </source>
</evidence>
<protein>
    <submittedName>
        <fullName evidence="8">Eukaryotic aspartyl protease family protein</fullName>
    </submittedName>
</protein>
<comment type="similarity">
    <text evidence="1">Belongs to the peptidase A1 family.</text>
</comment>
<accession>A0A7J7CJJ4</accession>
<dbReference type="InterPro" id="IPR032861">
    <property type="entry name" value="TAXi_N"/>
</dbReference>
<dbReference type="Pfam" id="PF14541">
    <property type="entry name" value="TAXi_C"/>
    <property type="match status" value="1"/>
</dbReference>
<dbReference type="OrthoDB" id="660550at2759"/>
<dbReference type="InterPro" id="IPR051708">
    <property type="entry name" value="Plant_Aspart_Prot_A1"/>
</dbReference>
<dbReference type="PROSITE" id="PS00141">
    <property type="entry name" value="ASP_PROTEASE"/>
    <property type="match status" value="1"/>
</dbReference>
<feature type="domain" description="Peptidase A1" evidence="7">
    <location>
        <begin position="103"/>
        <end position="438"/>
    </location>
</feature>
<evidence type="ECO:0000256" key="1">
    <source>
        <dbReference type="ARBA" id="ARBA00007447"/>
    </source>
</evidence>
<keyword evidence="4" id="KW-0378">Hydrolase</keyword>
<dbReference type="PANTHER" id="PTHR47967:SF23">
    <property type="entry name" value="OS04G0448300 PROTEIN"/>
    <property type="match status" value="1"/>
</dbReference>
<gene>
    <name evidence="8" type="ORF">HS088_TW16G00659</name>
</gene>
<dbReference type="Proteomes" id="UP000593562">
    <property type="component" value="Unassembled WGS sequence"/>
</dbReference>
<dbReference type="InParanoid" id="A0A7J7CJJ4"/>
<keyword evidence="6" id="KW-0732">Signal</keyword>
<reference evidence="8 9" key="1">
    <citation type="journal article" date="2020" name="Nat. Commun.">
        <title>Genome of Tripterygium wilfordii and identification of cytochrome P450 involved in triptolide biosynthesis.</title>
        <authorList>
            <person name="Tu L."/>
            <person name="Su P."/>
            <person name="Zhang Z."/>
            <person name="Gao L."/>
            <person name="Wang J."/>
            <person name="Hu T."/>
            <person name="Zhou J."/>
            <person name="Zhang Y."/>
            <person name="Zhao Y."/>
            <person name="Liu Y."/>
            <person name="Song Y."/>
            <person name="Tong Y."/>
            <person name="Lu Y."/>
            <person name="Yang J."/>
            <person name="Xu C."/>
            <person name="Jia M."/>
            <person name="Peters R.J."/>
            <person name="Huang L."/>
            <person name="Gao W."/>
        </authorList>
    </citation>
    <scope>NUCLEOTIDE SEQUENCE [LARGE SCALE GENOMIC DNA]</scope>
    <source>
        <strain evidence="9">cv. XIE 37</strain>
        <tissue evidence="8">Leaf</tissue>
    </source>
</reference>
<evidence type="ECO:0000259" key="7">
    <source>
        <dbReference type="PROSITE" id="PS51767"/>
    </source>
</evidence>
<dbReference type="InterPro" id="IPR032799">
    <property type="entry name" value="TAXi_C"/>
</dbReference>
<dbReference type="GO" id="GO:0005576">
    <property type="term" value="C:extracellular region"/>
    <property type="evidence" value="ECO:0007669"/>
    <property type="project" value="TreeGrafter"/>
</dbReference>
<dbReference type="PROSITE" id="PS51767">
    <property type="entry name" value="PEPTIDASE_A1"/>
    <property type="match status" value="1"/>
</dbReference>
<dbReference type="CDD" id="cd05476">
    <property type="entry name" value="pepsin_A_like_plant"/>
    <property type="match status" value="1"/>
</dbReference>
<keyword evidence="9" id="KW-1185">Reference proteome</keyword>
<dbReference type="GO" id="GO:0004190">
    <property type="term" value="F:aspartic-type endopeptidase activity"/>
    <property type="evidence" value="ECO:0007669"/>
    <property type="project" value="UniProtKB-KW"/>
</dbReference>
<evidence type="ECO:0000256" key="2">
    <source>
        <dbReference type="ARBA" id="ARBA00022670"/>
    </source>
</evidence>
<name>A0A7J7CJJ4_TRIWF</name>
<keyword evidence="5" id="KW-0325">Glycoprotein</keyword>
<proteinExistence type="inferred from homology"/>
<keyword evidence="3" id="KW-0064">Aspartyl protease</keyword>
<evidence type="ECO:0000256" key="4">
    <source>
        <dbReference type="ARBA" id="ARBA00022801"/>
    </source>
</evidence>
<feature type="chain" id="PRO_5029903129" evidence="6">
    <location>
        <begin position="21"/>
        <end position="445"/>
    </location>
</feature>
<dbReference type="PANTHER" id="PTHR47967">
    <property type="entry name" value="OS07G0603500 PROTEIN-RELATED"/>
    <property type="match status" value="1"/>
</dbReference>
<sequence>MPSNIPFYSLLLVVLLATLALFVSPTHLTPQQEQEHQNQKQKNSGFRVKLKQVDSGKNLTQFERIQDGIKRGQHRLQKITNRSSYHDLRAISSPVSPRDVSIFSIEFSIGTPRKTQSVLLDTGSDLLWIQCEPCINCYKQNNPIFYPNQSLSFINLSSSSELCKALPELVPTDEGCEYYYKYLKGSYTSGIMARENFTFGDVIVPNIGFGCGVDNEGRGFSPGSGIVGLGRGLLSLVSQLKETKFAYCLPSFDDPNNSGTLWIGSLERILIGELKTTPLIGNWFEPSHYYISLRGISIGGTKINIEKSIALKDDGTGGIFIDSGTPVTHLEENAYGLVRDEFIKKFKLSEDKSGLYVFDLCFNFPNEGLVKVEVPELIFHFHGADLYLPTKNYMIEDKKNRVMCLGIFPSKDLSMFGALQQQNVLVIHDLKEETLSFLPTECDQL</sequence>
<dbReference type="InterPro" id="IPR033121">
    <property type="entry name" value="PEPTIDASE_A1"/>
</dbReference>
<evidence type="ECO:0000256" key="3">
    <source>
        <dbReference type="ARBA" id="ARBA00022750"/>
    </source>
</evidence>
<evidence type="ECO:0000313" key="8">
    <source>
        <dbReference type="EMBL" id="KAF5734214.1"/>
    </source>
</evidence>
<keyword evidence="2 8" id="KW-0645">Protease</keyword>
<dbReference type="InterPro" id="IPR034161">
    <property type="entry name" value="Pepsin-like_plant"/>
</dbReference>
<dbReference type="SUPFAM" id="SSF50630">
    <property type="entry name" value="Acid proteases"/>
    <property type="match status" value="1"/>
</dbReference>
<dbReference type="Gene3D" id="2.40.70.10">
    <property type="entry name" value="Acid Proteases"/>
    <property type="match status" value="2"/>
</dbReference>
<dbReference type="EMBL" id="JAAARO010000016">
    <property type="protein sequence ID" value="KAF5734214.1"/>
    <property type="molecule type" value="Genomic_DNA"/>
</dbReference>
<comment type="caution">
    <text evidence="8">The sequence shown here is derived from an EMBL/GenBank/DDBJ whole genome shotgun (WGS) entry which is preliminary data.</text>
</comment>
<evidence type="ECO:0000256" key="6">
    <source>
        <dbReference type="SAM" id="SignalP"/>
    </source>
</evidence>
<evidence type="ECO:0000313" key="9">
    <source>
        <dbReference type="Proteomes" id="UP000593562"/>
    </source>
</evidence>
<organism evidence="8 9">
    <name type="scientific">Tripterygium wilfordii</name>
    <name type="common">Thunder God vine</name>
    <dbReference type="NCBI Taxonomy" id="458696"/>
    <lineage>
        <taxon>Eukaryota</taxon>
        <taxon>Viridiplantae</taxon>
        <taxon>Streptophyta</taxon>
        <taxon>Embryophyta</taxon>
        <taxon>Tracheophyta</taxon>
        <taxon>Spermatophyta</taxon>
        <taxon>Magnoliopsida</taxon>
        <taxon>eudicotyledons</taxon>
        <taxon>Gunneridae</taxon>
        <taxon>Pentapetalae</taxon>
        <taxon>rosids</taxon>
        <taxon>fabids</taxon>
        <taxon>Celastrales</taxon>
        <taxon>Celastraceae</taxon>
        <taxon>Tripterygium</taxon>
    </lineage>
</organism>
<dbReference type="Pfam" id="PF14543">
    <property type="entry name" value="TAXi_N"/>
    <property type="match status" value="1"/>
</dbReference>